<dbReference type="STRING" id="1801992.A2Y98_03040"/>
<dbReference type="InterPro" id="IPR045584">
    <property type="entry name" value="Pilin-like"/>
</dbReference>
<evidence type="ECO:0000256" key="6">
    <source>
        <dbReference type="SAM" id="Phobius"/>
    </source>
</evidence>
<comment type="caution">
    <text evidence="7">The sequence shown here is derived from an EMBL/GenBank/DDBJ whole genome shotgun (WGS) entry which is preliminary data.</text>
</comment>
<name>A0A1G2F5X2_9BACT</name>
<dbReference type="InterPro" id="IPR012902">
    <property type="entry name" value="N_methyl_site"/>
</dbReference>
<organism evidence="7 8">
    <name type="scientific">Candidatus Portnoybacteria bacterium RBG_19FT_COMBO_36_7</name>
    <dbReference type="NCBI Taxonomy" id="1801992"/>
    <lineage>
        <taxon>Bacteria</taxon>
        <taxon>Candidatus Portnoyibacteriota</taxon>
    </lineage>
</organism>
<evidence type="ECO:0008006" key="9">
    <source>
        <dbReference type="Google" id="ProtNLM"/>
    </source>
</evidence>
<dbReference type="EMBL" id="MHMW01000029">
    <property type="protein sequence ID" value="OGZ33475.1"/>
    <property type="molecule type" value="Genomic_DNA"/>
</dbReference>
<gene>
    <name evidence="7" type="ORF">A2Y98_03040</name>
</gene>
<evidence type="ECO:0000256" key="3">
    <source>
        <dbReference type="ARBA" id="ARBA00022692"/>
    </source>
</evidence>
<dbReference type="GO" id="GO:0016020">
    <property type="term" value="C:membrane"/>
    <property type="evidence" value="ECO:0007669"/>
    <property type="project" value="UniProtKB-SubCell"/>
</dbReference>
<evidence type="ECO:0000256" key="5">
    <source>
        <dbReference type="ARBA" id="ARBA00023136"/>
    </source>
</evidence>
<feature type="transmembrane region" description="Helical" evidence="6">
    <location>
        <begin position="93"/>
        <end position="120"/>
    </location>
</feature>
<evidence type="ECO:0000256" key="4">
    <source>
        <dbReference type="ARBA" id="ARBA00022989"/>
    </source>
</evidence>
<keyword evidence="3 6" id="KW-0812">Transmembrane</keyword>
<evidence type="ECO:0000313" key="8">
    <source>
        <dbReference type="Proteomes" id="UP000179099"/>
    </source>
</evidence>
<keyword evidence="2" id="KW-0488">Methylation</keyword>
<dbReference type="SUPFAM" id="SSF54523">
    <property type="entry name" value="Pili subunits"/>
    <property type="match status" value="1"/>
</dbReference>
<evidence type="ECO:0000313" key="7">
    <source>
        <dbReference type="EMBL" id="OGZ33475.1"/>
    </source>
</evidence>
<comment type="subcellular location">
    <subcellularLocation>
        <location evidence="1">Membrane</location>
        <topology evidence="1">Single-pass membrane protein</topology>
    </subcellularLocation>
</comment>
<dbReference type="NCBIfam" id="TIGR02532">
    <property type="entry name" value="IV_pilin_GFxxxE"/>
    <property type="match status" value="1"/>
</dbReference>
<dbReference type="GO" id="GO:0015627">
    <property type="term" value="C:type II protein secretion system complex"/>
    <property type="evidence" value="ECO:0007669"/>
    <property type="project" value="InterPro"/>
</dbReference>
<protein>
    <recommendedName>
        <fullName evidence="9">Type II secretion system protein GspG C-terminal domain-containing protein</fullName>
    </recommendedName>
</protein>
<dbReference type="Proteomes" id="UP000179099">
    <property type="component" value="Unassembled WGS sequence"/>
</dbReference>
<keyword evidence="5 6" id="KW-0472">Membrane</keyword>
<proteinExistence type="predicted"/>
<evidence type="ECO:0000256" key="1">
    <source>
        <dbReference type="ARBA" id="ARBA00004167"/>
    </source>
</evidence>
<dbReference type="GO" id="GO:0015628">
    <property type="term" value="P:protein secretion by the type II secretion system"/>
    <property type="evidence" value="ECO:0007669"/>
    <property type="project" value="InterPro"/>
</dbReference>
<dbReference type="AlphaFoldDB" id="A0A1G2F5X2"/>
<reference evidence="7 8" key="1">
    <citation type="journal article" date="2016" name="Nat. Commun.">
        <title>Thousands of microbial genomes shed light on interconnected biogeochemical processes in an aquifer system.</title>
        <authorList>
            <person name="Anantharaman K."/>
            <person name="Brown C.T."/>
            <person name="Hug L.A."/>
            <person name="Sharon I."/>
            <person name="Castelle C.J."/>
            <person name="Probst A.J."/>
            <person name="Thomas B.C."/>
            <person name="Singh A."/>
            <person name="Wilkins M.J."/>
            <person name="Karaoz U."/>
            <person name="Brodie E.L."/>
            <person name="Williams K.H."/>
            <person name="Hubbard S.S."/>
            <person name="Banfield J.F."/>
        </authorList>
    </citation>
    <scope>NUCLEOTIDE SEQUENCE [LARGE SCALE GENOMIC DNA]</scope>
</reference>
<keyword evidence="4 6" id="KW-1133">Transmembrane helix</keyword>
<dbReference type="Pfam" id="PF07963">
    <property type="entry name" value="N_methyl"/>
    <property type="match status" value="1"/>
</dbReference>
<dbReference type="PANTHER" id="PTHR30093">
    <property type="entry name" value="GENERAL SECRETION PATHWAY PROTEIN G"/>
    <property type="match status" value="1"/>
</dbReference>
<accession>A0A1G2F5X2</accession>
<evidence type="ECO:0000256" key="2">
    <source>
        <dbReference type="ARBA" id="ARBA00022481"/>
    </source>
</evidence>
<dbReference type="PRINTS" id="PR00885">
    <property type="entry name" value="BCTERIALGSPH"/>
</dbReference>
<feature type="transmembrane region" description="Helical" evidence="6">
    <location>
        <begin position="48"/>
        <end position="72"/>
    </location>
</feature>
<dbReference type="Gene3D" id="3.30.700.10">
    <property type="entry name" value="Glycoprotein, Type 4 Pilin"/>
    <property type="match status" value="1"/>
</dbReference>
<dbReference type="PROSITE" id="PS00409">
    <property type="entry name" value="PROKAR_NTER_METHYL"/>
    <property type="match status" value="1"/>
</dbReference>
<sequence>MKKIIYIAASMLLFVLLSFILHSAIEIPMISLLTKNFDKYGLGLSWQNWYAIHSIGTFLLAFLGLAAGYFVGRRWWKIIYIEKKYRGFFKKRGFTLIEILVVIAIIGIIASIVLVALGSVRDKARDVKRKTTLAWAGRVLSGSSCYMPNEGAGDYDIADLWEEIKMKYPQISAPPQDPKTGTQTQTNYHYIVNDSGKCAMYANLEMESEAVTLPLISAPTPGGGTGVFQAPSAGWNGSTKYYQVSN</sequence>
<dbReference type="InterPro" id="IPR002416">
    <property type="entry name" value="T2SS_protein-GspH"/>
</dbReference>